<dbReference type="GO" id="GO:0004842">
    <property type="term" value="F:ubiquitin-protein transferase activity"/>
    <property type="evidence" value="ECO:0007669"/>
    <property type="project" value="TreeGrafter"/>
</dbReference>
<dbReference type="InterPro" id="IPR009057">
    <property type="entry name" value="Homeodomain-like_sf"/>
</dbReference>
<dbReference type="SMART" id="SM00249">
    <property type="entry name" value="PHD"/>
    <property type="match status" value="3"/>
</dbReference>
<organism evidence="8 9">
    <name type="scientific">Candidozyma auris</name>
    <name type="common">Yeast</name>
    <name type="synonym">Candida auris</name>
    <dbReference type="NCBI Taxonomy" id="498019"/>
    <lineage>
        <taxon>Eukaryota</taxon>
        <taxon>Fungi</taxon>
        <taxon>Dikarya</taxon>
        <taxon>Ascomycota</taxon>
        <taxon>Saccharomycotina</taxon>
        <taxon>Pichiomycetes</taxon>
        <taxon>Metschnikowiaceae</taxon>
        <taxon>Candidozyma</taxon>
    </lineage>
</organism>
<feature type="region of interest" description="Disordered" evidence="5">
    <location>
        <begin position="402"/>
        <end position="441"/>
    </location>
</feature>
<dbReference type="Gene3D" id="3.30.40.10">
    <property type="entry name" value="Zinc/RING finger domain, C3HC4 (zinc finger)"/>
    <property type="match status" value="3"/>
</dbReference>
<dbReference type="InterPro" id="IPR001965">
    <property type="entry name" value="Znf_PHD"/>
</dbReference>
<dbReference type="Gene3D" id="1.10.10.60">
    <property type="entry name" value="Homeodomain-like"/>
    <property type="match status" value="1"/>
</dbReference>
<gene>
    <name evidence="8" type="ORF">QG37_06649</name>
</gene>
<dbReference type="VEuPathDB" id="FungiDB:CJI97_004577"/>
<dbReference type="PROSITE" id="PS01359">
    <property type="entry name" value="ZF_PHD_1"/>
    <property type="match status" value="1"/>
</dbReference>
<dbReference type="PANTHER" id="PTHR47672:SF1">
    <property type="entry name" value="E3 UBIQUITIN-PROTEIN LIGASE SNT2"/>
    <property type="match status" value="1"/>
</dbReference>
<feature type="compositionally biased region" description="Polar residues" evidence="5">
    <location>
        <begin position="54"/>
        <end position="63"/>
    </location>
</feature>
<sequence>MTTALARPRRKGAGNKNYSDAYPEQLLEALDPPAGLAATKNSNSARGKKPSARGSATTPTPISTGRLPFNWQPPAGPGDYFSQKLNLEGAYINTRLQTLYCPEHPYYDSKGGDRATGHVQLLLSLHPSLAGTARAASRRRATKEPYFCLKKGDYIYMVSEPPGEPYYIGRVMGFTRKSKQDLSEEEPELVDASLYVFQIQWFYRPRDISKHTSDSRLLYASMHSDTCPLQSFRGLVTVKHKAEIDLPPGSSKENTPMSALEAYCSIPNCFYFDKLFDRYMIKFYDIIKTSTLLQYVSNAANNSQHYILALNKRFEFIFMEPSRSKQFINNFDSTLSSHCDICSEWCATNESVTCAGCEKHFHMLCLDPPLLKKPSRGFSWSCALCTKKHELEYQSKKMVMLSHDNKSSNEKEISETSDTIESTPEEALEEEAPKRKTEKSLPKYEQMAKNFLIADAALTVEDRRLKEEWSMRYLGVHTRLEDAVDLDDRSPYPRASTSLGPKYQASNIPEYIDHPIVYYDDDKATENGKKKAPAKKGNKRKTVEEQTKPLPLPKQFQDVPRKEFPQWLQPRPKGYIERGVDDGEGETCTLLWKNREEDLADNFAKFDDYVRACNPIAQKLNMYPTSPNFVDAILKIYYDCDGDTIASMEQVSKLTRASLKEPTFTAEEIRRFENGVKKYGSELYPTYKLVKSQPCSMVVRFYYLWKKTPRGRQIWGNFPGRKKKPNAARDEKPAKEFESLADDEDDSSYENEKIVIKHRKFRCKHCKTYKSVQWFKITGFDEKTVYDDSIEDDVDPDAVNALCFRCAKLWRRYAVYWEDPQEVERKNTKGVGGYRRKVEAELVADAEKILARAQQEGGGLSYDIVPPRPGESCVLITDGFRPTTLDGNFSGHSRRLSGLNSLAAIPTPRASTIKTSTAKAPTSRNRLESNNVKAPATVQKPSQQIKTISSPAKSRQRANGTPVKTDDSLETKRKPLQSTNGKAKAEPKAKPKKKPSPVKEESKDNVAGAKVEKTQNGTTKKPSNVGNTKKRALLEDQSKNAEGYEKVQPPKTKRQKRQTPSETMNIVSPILNPDYIVPANTISKVDKKMYPALNENVLKEIITNFKTRQLVDLKLLTLAFQAPSQSAIELPFSVNDRNCCICMEYDDKDDSLLEMLICSNCGVNVHSTCAGIAISGKQKPVKQWLCDACVNDLSPQYSTTYSCSLCLANEMNYEYSILGSPSVKPDYLTPVLDSGKWVHLLCALFSHNQVSFRNILPPSFISKEVMNCTSTRHVGCAVESVSNVFVENYTSRCGICKSYSGAMITCDACRGEKYHITCAQDTPNFKLGFKLVPQKISRASTNTYIGEETGKLEPVLLCPRHDQRNALYNMRALGKRTLNGELKPLMQLFIEDICRLANHRLTGPQLKAHNYMKMIEKFTQTEEELAAKARESGLPQKNSSCNNHVCEVCKLTASPKWWPSPEKPNAFRCHSCHHLNDMGRIVEADAESAQLVNELNEPIRAEHFGLKEPLDHISKVYKPVDGKPNVERSMITLSEILW</sequence>
<feature type="region of interest" description="Disordered" evidence="5">
    <location>
        <begin position="524"/>
        <end position="548"/>
    </location>
</feature>
<evidence type="ECO:0000256" key="3">
    <source>
        <dbReference type="ARBA" id="ARBA00022833"/>
    </source>
</evidence>
<dbReference type="SUPFAM" id="SSF46689">
    <property type="entry name" value="Homeodomain-like"/>
    <property type="match status" value="1"/>
</dbReference>
<feature type="compositionally biased region" description="Basic and acidic residues" evidence="5">
    <location>
        <begin position="964"/>
        <end position="973"/>
    </location>
</feature>
<feature type="compositionally biased region" description="Basic residues" evidence="5">
    <location>
        <begin position="530"/>
        <end position="540"/>
    </location>
</feature>
<feature type="domain" description="PHD-type" evidence="6">
    <location>
        <begin position="336"/>
        <end position="388"/>
    </location>
</feature>
<feature type="compositionally biased region" description="Basic and acidic residues" evidence="5">
    <location>
        <begin position="1032"/>
        <end position="1045"/>
    </location>
</feature>
<feature type="domain" description="BAH" evidence="7">
    <location>
        <begin position="147"/>
        <end position="287"/>
    </location>
</feature>
<dbReference type="FunFam" id="1.10.10.60:FF:000377">
    <property type="entry name" value="DNA-binding E3 ubiquitin-protein ligase"/>
    <property type="match status" value="1"/>
</dbReference>
<dbReference type="InterPro" id="IPR029617">
    <property type="entry name" value="Snt2"/>
</dbReference>
<evidence type="ECO:0000256" key="2">
    <source>
        <dbReference type="ARBA" id="ARBA00022771"/>
    </source>
</evidence>
<evidence type="ECO:0000259" key="6">
    <source>
        <dbReference type="PROSITE" id="PS50016"/>
    </source>
</evidence>
<dbReference type="SMART" id="SM00439">
    <property type="entry name" value="BAH"/>
    <property type="match status" value="1"/>
</dbReference>
<dbReference type="VEuPathDB" id="FungiDB:CJI96_0004278"/>
<dbReference type="GO" id="GO:0036205">
    <property type="term" value="P:histone catabolic process"/>
    <property type="evidence" value="ECO:0007669"/>
    <property type="project" value="TreeGrafter"/>
</dbReference>
<keyword evidence="2 4" id="KW-0863">Zinc-finger</keyword>
<feature type="compositionally biased region" description="Basic and acidic residues" evidence="5">
    <location>
        <begin position="403"/>
        <end position="414"/>
    </location>
</feature>
<name>A0A0L0NTG3_CANAR</name>
<proteinExistence type="predicted"/>
<feature type="compositionally biased region" description="Polar residues" evidence="5">
    <location>
        <begin position="1014"/>
        <end position="1027"/>
    </location>
</feature>
<dbReference type="InterPro" id="IPR001025">
    <property type="entry name" value="BAH_dom"/>
</dbReference>
<feature type="domain" description="PHD-type" evidence="6">
    <location>
        <begin position="1136"/>
        <end position="1192"/>
    </location>
</feature>
<accession>A0A0L0NTG3</accession>
<evidence type="ECO:0000256" key="4">
    <source>
        <dbReference type="PROSITE-ProRule" id="PRU00146"/>
    </source>
</evidence>
<dbReference type="InterPro" id="IPR013083">
    <property type="entry name" value="Znf_RING/FYVE/PHD"/>
</dbReference>
<dbReference type="EMBL" id="LGST01000047">
    <property type="protein sequence ID" value="KND96955.1"/>
    <property type="molecule type" value="Genomic_DNA"/>
</dbReference>
<evidence type="ECO:0000256" key="5">
    <source>
        <dbReference type="SAM" id="MobiDB-lite"/>
    </source>
</evidence>
<dbReference type="VEuPathDB" id="FungiDB:CJJ07_000747"/>
<dbReference type="Proteomes" id="UP000037122">
    <property type="component" value="Unassembled WGS sequence"/>
</dbReference>
<feature type="compositionally biased region" description="Basic and acidic residues" evidence="5">
    <location>
        <begin position="431"/>
        <end position="441"/>
    </location>
</feature>
<dbReference type="GO" id="GO:0008270">
    <property type="term" value="F:zinc ion binding"/>
    <property type="evidence" value="ECO:0007669"/>
    <property type="project" value="UniProtKB-KW"/>
</dbReference>
<feature type="region of interest" description="Disordered" evidence="5">
    <location>
        <begin position="716"/>
        <end position="743"/>
    </location>
</feature>
<feature type="region of interest" description="Disordered" evidence="5">
    <location>
        <begin position="1"/>
        <end position="70"/>
    </location>
</feature>
<dbReference type="InterPro" id="IPR019787">
    <property type="entry name" value="Znf_PHD-finger"/>
</dbReference>
<dbReference type="Pfam" id="PF13831">
    <property type="entry name" value="PHD_2"/>
    <property type="match status" value="1"/>
</dbReference>
<feature type="region of interest" description="Disordered" evidence="5">
    <location>
        <begin position="900"/>
        <end position="1066"/>
    </location>
</feature>
<dbReference type="GO" id="GO:0003682">
    <property type="term" value="F:chromatin binding"/>
    <property type="evidence" value="ECO:0007669"/>
    <property type="project" value="InterPro"/>
</dbReference>
<dbReference type="PROSITE" id="PS50016">
    <property type="entry name" value="ZF_PHD_2"/>
    <property type="match status" value="2"/>
</dbReference>
<dbReference type="VEuPathDB" id="FungiDB:B9J08_004875"/>
<feature type="compositionally biased region" description="Polar residues" evidence="5">
    <location>
        <begin position="909"/>
        <end position="932"/>
    </location>
</feature>
<dbReference type="Gene3D" id="2.30.30.490">
    <property type="match status" value="1"/>
</dbReference>
<dbReference type="Pfam" id="PF01426">
    <property type="entry name" value="BAH"/>
    <property type="match status" value="1"/>
</dbReference>
<protein>
    <submittedName>
        <fullName evidence="8">Uncharacterized protein</fullName>
    </submittedName>
</protein>
<reference evidence="9" key="1">
    <citation type="journal article" date="2015" name="BMC Genomics">
        <title>Draft genome of a commonly misdiagnosed multidrug resistant pathogen Candida auris.</title>
        <authorList>
            <person name="Chatterjee S."/>
            <person name="Alampalli S.V."/>
            <person name="Nageshan R.K."/>
            <person name="Chettiar S.T."/>
            <person name="Joshi S."/>
            <person name="Tatu U.S."/>
        </authorList>
    </citation>
    <scope>NUCLEOTIDE SEQUENCE [LARGE SCALE GENOMIC DNA]</scope>
    <source>
        <strain evidence="9">6684</strain>
    </source>
</reference>
<dbReference type="VEuPathDB" id="FungiDB:CJJ09_004896"/>
<dbReference type="PROSITE" id="PS51038">
    <property type="entry name" value="BAH"/>
    <property type="match status" value="1"/>
</dbReference>
<dbReference type="InterPro" id="IPR043151">
    <property type="entry name" value="BAH_sf"/>
</dbReference>
<evidence type="ECO:0000256" key="1">
    <source>
        <dbReference type="ARBA" id="ARBA00022723"/>
    </source>
</evidence>
<dbReference type="InterPro" id="IPR011011">
    <property type="entry name" value="Znf_FYVE_PHD"/>
</dbReference>
<dbReference type="Pfam" id="PF00628">
    <property type="entry name" value="PHD"/>
    <property type="match status" value="1"/>
</dbReference>
<feature type="compositionally biased region" description="Basic and acidic residues" evidence="5">
    <location>
        <begin position="727"/>
        <end position="738"/>
    </location>
</feature>
<dbReference type="PANTHER" id="PTHR47672">
    <property type="entry name" value="E3 UBIQUITIN-PROTEIN LIGASE SNT2"/>
    <property type="match status" value="1"/>
</dbReference>
<comment type="caution">
    <text evidence="8">The sequence shown here is derived from an EMBL/GenBank/DDBJ whole genome shotgun (WGS) entry which is preliminary data.</text>
</comment>
<feature type="compositionally biased region" description="Polar residues" evidence="5">
    <location>
        <begin position="939"/>
        <end position="959"/>
    </location>
</feature>
<evidence type="ECO:0000313" key="9">
    <source>
        <dbReference type="Proteomes" id="UP000037122"/>
    </source>
</evidence>
<dbReference type="CDD" id="cd15497">
    <property type="entry name" value="PHD1_Snt2p_like"/>
    <property type="match status" value="1"/>
</dbReference>
<dbReference type="SUPFAM" id="SSF57903">
    <property type="entry name" value="FYVE/PHD zinc finger"/>
    <property type="match status" value="2"/>
</dbReference>
<keyword evidence="3" id="KW-0862">Zinc</keyword>
<dbReference type="VEuPathDB" id="FungiDB:QG37_06649"/>
<dbReference type="GO" id="GO:0048189">
    <property type="term" value="C:Lid2 complex"/>
    <property type="evidence" value="ECO:0007669"/>
    <property type="project" value="TreeGrafter"/>
</dbReference>
<keyword evidence="1" id="KW-0479">Metal-binding</keyword>
<evidence type="ECO:0000259" key="7">
    <source>
        <dbReference type="PROSITE" id="PS51038"/>
    </source>
</evidence>
<dbReference type="InterPro" id="IPR019786">
    <property type="entry name" value="Zinc_finger_PHD-type_CS"/>
</dbReference>
<evidence type="ECO:0000313" key="8">
    <source>
        <dbReference type="EMBL" id="KND96955.1"/>
    </source>
</evidence>